<dbReference type="GO" id="GO:0016757">
    <property type="term" value="F:glycosyltransferase activity"/>
    <property type="evidence" value="ECO:0007669"/>
    <property type="project" value="UniProtKB-KW"/>
</dbReference>
<dbReference type="AlphaFoldDB" id="A0A1X7AS09"/>
<dbReference type="Pfam" id="PF00535">
    <property type="entry name" value="Glycos_transf_2"/>
    <property type="match status" value="1"/>
</dbReference>
<dbReference type="EC" id="2.4.1.287" evidence="3"/>
<protein>
    <submittedName>
        <fullName evidence="3">Galactofuranosyl transferase GlfT1</fullName>
        <ecNumber evidence="3">2.4.1.287</ecNumber>
    </submittedName>
</protein>
<keyword evidence="3" id="KW-0328">Glycosyltransferase</keyword>
<keyword evidence="3" id="KW-0808">Transferase</keyword>
<feature type="transmembrane region" description="Helical" evidence="1">
    <location>
        <begin position="271"/>
        <end position="292"/>
    </location>
</feature>
<dbReference type="SUPFAM" id="SSF53448">
    <property type="entry name" value="Nucleotide-diphospho-sugar transferases"/>
    <property type="match status" value="1"/>
</dbReference>
<feature type="domain" description="Glycosyltransferase 2-like" evidence="2">
    <location>
        <begin position="6"/>
        <end position="123"/>
    </location>
</feature>
<dbReference type="PANTHER" id="PTHR43685:SF2">
    <property type="entry name" value="GLYCOSYLTRANSFERASE 2-LIKE DOMAIN-CONTAINING PROTEIN"/>
    <property type="match status" value="1"/>
</dbReference>
<accession>A0A1X7AS09</accession>
<gene>
    <name evidence="3" type="primary">glfT1</name>
    <name evidence="3" type="ORF">EHSB41UT_04707</name>
</gene>
<dbReference type="Proteomes" id="UP000196573">
    <property type="component" value="Unassembled WGS sequence"/>
</dbReference>
<keyword evidence="1" id="KW-0472">Membrane</keyword>
<dbReference type="RefSeq" id="WP_087113331.1">
    <property type="nucleotide sequence ID" value="NZ_FWPT01000019.1"/>
</dbReference>
<reference evidence="3 4" key="1">
    <citation type="submission" date="2017-03" db="EMBL/GenBank/DDBJ databases">
        <authorList>
            <person name="Afonso C.L."/>
            <person name="Miller P.J."/>
            <person name="Scott M.A."/>
            <person name="Spackman E."/>
            <person name="Goraichik I."/>
            <person name="Dimitrov K.M."/>
            <person name="Suarez D.L."/>
            <person name="Swayne D.E."/>
        </authorList>
    </citation>
    <scope>NUCLEOTIDE SEQUENCE [LARGE SCALE GENOMIC DNA]</scope>
    <source>
        <strain evidence="3">SB41UT1</strain>
    </source>
</reference>
<dbReference type="InterPro" id="IPR050834">
    <property type="entry name" value="Glycosyltransf_2"/>
</dbReference>
<keyword evidence="1" id="KW-0812">Transmembrane</keyword>
<organism evidence="3 4">
    <name type="scientific">Parendozoicomonas haliclonae</name>
    <dbReference type="NCBI Taxonomy" id="1960125"/>
    <lineage>
        <taxon>Bacteria</taxon>
        <taxon>Pseudomonadati</taxon>
        <taxon>Pseudomonadota</taxon>
        <taxon>Gammaproteobacteria</taxon>
        <taxon>Oceanospirillales</taxon>
        <taxon>Endozoicomonadaceae</taxon>
        <taxon>Parendozoicomonas</taxon>
    </lineage>
</organism>
<dbReference type="InterPro" id="IPR001173">
    <property type="entry name" value="Glyco_trans_2-like"/>
</dbReference>
<evidence type="ECO:0000256" key="1">
    <source>
        <dbReference type="SAM" id="Phobius"/>
    </source>
</evidence>
<sequence length="323" mass="37868">MIKRCALVVTYNRPKLLVRCLDALVNQSLKLDAIIIIDNGSGIETKIKLKETNYIDKNVNDYNDKYESEIDSIRNNINIHYLSFKYNKGPGFAFYRGVQLFESLNYNWLWMMDDDGFPDKGCLFNLDIHSKKADFLNPVVLDEKKTDKLAFGLYDKKKLVEIKTKDDAIKSAENGLIHGVANPFNGTYVSRRLVNEIGFPQHEMYGWGVEVEYENRAKKSGFNVVTVAEAYHFHPESRVRQVSILNGKYRLNLQTNSFKNYIDIRNRNYIWYRYYGLSMNIKYFMAYFYYFVSKNKFRSIVLYIEAAIDGVCAKWNKEKRFDG</sequence>
<dbReference type="EMBL" id="FWPT01000019">
    <property type="protein sequence ID" value="SMA50889.1"/>
    <property type="molecule type" value="Genomic_DNA"/>
</dbReference>
<dbReference type="InterPro" id="IPR029044">
    <property type="entry name" value="Nucleotide-diphossugar_trans"/>
</dbReference>
<evidence type="ECO:0000313" key="3">
    <source>
        <dbReference type="EMBL" id="SMA50889.1"/>
    </source>
</evidence>
<keyword evidence="1" id="KW-1133">Transmembrane helix</keyword>
<keyword evidence="4" id="KW-1185">Reference proteome</keyword>
<proteinExistence type="predicted"/>
<dbReference type="OrthoDB" id="7665907at2"/>
<name>A0A1X7AS09_9GAMM</name>
<dbReference type="PANTHER" id="PTHR43685">
    <property type="entry name" value="GLYCOSYLTRANSFERASE"/>
    <property type="match status" value="1"/>
</dbReference>
<dbReference type="Gene3D" id="3.90.550.10">
    <property type="entry name" value="Spore Coat Polysaccharide Biosynthesis Protein SpsA, Chain A"/>
    <property type="match status" value="1"/>
</dbReference>
<evidence type="ECO:0000259" key="2">
    <source>
        <dbReference type="Pfam" id="PF00535"/>
    </source>
</evidence>
<evidence type="ECO:0000313" key="4">
    <source>
        <dbReference type="Proteomes" id="UP000196573"/>
    </source>
</evidence>